<comment type="caution">
    <text evidence="8">The sequence shown here is derived from an EMBL/GenBank/DDBJ whole genome shotgun (WGS) entry which is preliminary data.</text>
</comment>
<feature type="chain" id="PRO_5046557512" evidence="5">
    <location>
        <begin position="30"/>
        <end position="483"/>
    </location>
</feature>
<name>A0ABW1SSH0_9LACO</name>
<dbReference type="RefSeq" id="WP_125693302.1">
    <property type="nucleotide sequence ID" value="NZ_JBHSSK010000021.1"/>
</dbReference>
<keyword evidence="4" id="KW-0812">Transmembrane</keyword>
<dbReference type="NCBIfam" id="TIGR01167">
    <property type="entry name" value="LPXTG_anchor"/>
    <property type="match status" value="1"/>
</dbReference>
<feature type="transmembrane region" description="Helical" evidence="4">
    <location>
        <begin position="456"/>
        <end position="477"/>
    </location>
</feature>
<evidence type="ECO:0000256" key="3">
    <source>
        <dbReference type="ARBA" id="ARBA00022729"/>
    </source>
</evidence>
<keyword evidence="4" id="KW-1133">Transmembrane helix</keyword>
<accession>A0ABW1SSH0</accession>
<evidence type="ECO:0000313" key="8">
    <source>
        <dbReference type="EMBL" id="MFC6207168.1"/>
    </source>
</evidence>
<dbReference type="InterPro" id="IPR032364">
    <property type="entry name" value="GramPos_pilinD1_N"/>
</dbReference>
<evidence type="ECO:0000256" key="4">
    <source>
        <dbReference type="SAM" id="Phobius"/>
    </source>
</evidence>
<keyword evidence="2" id="KW-0964">Secreted</keyword>
<feature type="signal peptide" evidence="5">
    <location>
        <begin position="1"/>
        <end position="29"/>
    </location>
</feature>
<sequence length="483" mass="52676">MKFTKIRQLVLATFAVCGLALGGRAVAHASTQAPSTVTMELHKLDNNSEDQTTETIKNTGDEVSLPTGVTPYDAGKYGEVTYSVYDLTDVMKERGITSGEATSEAFETARTQLLADITANQTDPAALLAAQEAFVKANGLTSIADKTLKGQSSSLTFPGIRNSGFYLIMETVAPTQHLTKLSAPLIIGLPLSDKATIHLYPKNLIARDVDPEIHKVGRNPQDPTSETYLPLRKVEFTLAQKNGEGEVRTLKTDKNGDIAFGGLEVGTEYVLTESANKRYPWYQQTDTKKHKLSLTFTVDKEGNIEALKTLPNADHFGIQGTRIGIKNDLILGGAEFKKVDAQTEKGLAGAKFKVQKISPKGKTYWAVFQGKTFVKWVTSKATATELTSAEDGTFDFTGVPYVYDQRHGKVTYNLVETQAPAGYALLKEATPFEINEETNIQTIKNESYALPTTGGMGIWLFLLIGSLLMGGAGYLYYRQRKAA</sequence>
<evidence type="ECO:0000259" key="6">
    <source>
        <dbReference type="Pfam" id="PF16555"/>
    </source>
</evidence>
<dbReference type="Gene3D" id="2.60.40.10">
    <property type="entry name" value="Immunoglobulins"/>
    <property type="match status" value="3"/>
</dbReference>
<feature type="domain" description="SpaA-like prealbumin fold" evidence="7">
    <location>
        <begin position="334"/>
        <end position="445"/>
    </location>
</feature>
<keyword evidence="9" id="KW-1185">Reference proteome</keyword>
<evidence type="ECO:0000313" key="9">
    <source>
        <dbReference type="Proteomes" id="UP001596254"/>
    </source>
</evidence>
<dbReference type="Proteomes" id="UP001596254">
    <property type="component" value="Unassembled WGS sequence"/>
</dbReference>
<reference evidence="9" key="1">
    <citation type="journal article" date="2019" name="Int. J. Syst. Evol. Microbiol.">
        <title>The Global Catalogue of Microorganisms (GCM) 10K type strain sequencing project: providing services to taxonomists for standard genome sequencing and annotation.</title>
        <authorList>
            <consortium name="The Broad Institute Genomics Platform"/>
            <consortium name="The Broad Institute Genome Sequencing Center for Infectious Disease"/>
            <person name="Wu L."/>
            <person name="Ma J."/>
        </authorList>
    </citation>
    <scope>NUCLEOTIDE SEQUENCE [LARGE SCALE GENOMIC DNA]</scope>
    <source>
        <strain evidence="9">CCM 8905</strain>
    </source>
</reference>
<dbReference type="SUPFAM" id="SSF49478">
    <property type="entry name" value="Cna protein B-type domain"/>
    <property type="match status" value="1"/>
</dbReference>
<evidence type="ECO:0000256" key="1">
    <source>
        <dbReference type="ARBA" id="ARBA00007257"/>
    </source>
</evidence>
<dbReference type="Pfam" id="PF16555">
    <property type="entry name" value="GramPos_pilinD1"/>
    <property type="match status" value="1"/>
</dbReference>
<gene>
    <name evidence="8" type="ORF">ACFP1G_06715</name>
</gene>
<dbReference type="InterPro" id="IPR013783">
    <property type="entry name" value="Ig-like_fold"/>
</dbReference>
<dbReference type="Pfam" id="PF17802">
    <property type="entry name" value="SpaA"/>
    <property type="match status" value="2"/>
</dbReference>
<dbReference type="InterPro" id="IPR041033">
    <property type="entry name" value="SpaA_PFL_dom_1"/>
</dbReference>
<evidence type="ECO:0000256" key="2">
    <source>
        <dbReference type="ARBA" id="ARBA00022525"/>
    </source>
</evidence>
<keyword evidence="4" id="KW-0472">Membrane</keyword>
<evidence type="ECO:0000256" key="5">
    <source>
        <dbReference type="SAM" id="SignalP"/>
    </source>
</evidence>
<organism evidence="8 9">
    <name type="scientific">Levilactobacillus tongjiangensis</name>
    <dbReference type="NCBI Taxonomy" id="2486023"/>
    <lineage>
        <taxon>Bacteria</taxon>
        <taxon>Bacillati</taxon>
        <taxon>Bacillota</taxon>
        <taxon>Bacilli</taxon>
        <taxon>Lactobacillales</taxon>
        <taxon>Lactobacillaceae</taxon>
        <taxon>Levilactobacillus</taxon>
    </lineage>
</organism>
<dbReference type="EMBL" id="JBHSSK010000021">
    <property type="protein sequence ID" value="MFC6207168.1"/>
    <property type="molecule type" value="Genomic_DNA"/>
</dbReference>
<feature type="domain" description="SpaA-like prealbumin fold" evidence="7">
    <location>
        <begin position="226"/>
        <end position="289"/>
    </location>
</feature>
<evidence type="ECO:0000259" key="7">
    <source>
        <dbReference type="Pfam" id="PF17802"/>
    </source>
</evidence>
<keyword evidence="3 5" id="KW-0732">Signal</keyword>
<feature type="domain" description="Gram-positive pilin subunit D1 N-terminal" evidence="6">
    <location>
        <begin position="35"/>
        <end position="203"/>
    </location>
</feature>
<dbReference type="PANTHER" id="PTHR36108">
    <property type="entry name" value="COLOSSIN-B-RELATED"/>
    <property type="match status" value="1"/>
</dbReference>
<protein>
    <submittedName>
        <fullName evidence="8">SpaA isopeptide-forming pilin-related protein</fullName>
    </submittedName>
</protein>
<comment type="similarity">
    <text evidence="1">Belongs to the serine-aspartate repeat-containing protein (SDr) family.</text>
</comment>
<proteinExistence type="inferred from homology"/>
<dbReference type="PANTHER" id="PTHR36108:SF13">
    <property type="entry name" value="COLOSSIN-B-RELATED"/>
    <property type="match status" value="1"/>
</dbReference>